<dbReference type="PANTHER" id="PTHR36923:SF3">
    <property type="entry name" value="FERREDOXIN"/>
    <property type="match status" value="1"/>
</dbReference>
<dbReference type="Proteomes" id="UP000186040">
    <property type="component" value="Unassembled WGS sequence"/>
</dbReference>
<dbReference type="PANTHER" id="PTHR36923">
    <property type="entry name" value="FERREDOXIN"/>
    <property type="match status" value="1"/>
</dbReference>
<comment type="cofactor">
    <cofactor evidence="1">
        <name>[3Fe-4S] cluster</name>
        <dbReference type="ChEBI" id="CHEBI:21137"/>
    </cofactor>
</comment>
<dbReference type="Gene3D" id="3.30.70.20">
    <property type="match status" value="1"/>
</dbReference>
<reference evidence="8 9" key="1">
    <citation type="submission" date="2016-10" db="EMBL/GenBank/DDBJ databases">
        <title>The Draft Genome Sequence of Actinokineospora bangkokensis 44EHWT reveals the biosynthetic pathway of antifungal compounds Thailandins with unusual extender unit butylmalonyl-CoA.</title>
        <authorList>
            <person name="Greule A."/>
            <person name="Intra B."/>
            <person name="Flemming S."/>
            <person name="Rommel M.G."/>
            <person name="Panbangred W."/>
            <person name="Bechthold A."/>
        </authorList>
    </citation>
    <scope>NUCLEOTIDE SEQUENCE [LARGE SCALE GENOMIC DNA]</scope>
    <source>
        <strain evidence="8 9">44EHW</strain>
    </source>
</reference>
<protein>
    <submittedName>
        <fullName evidence="8">Ferredoxin</fullName>
    </submittedName>
</protein>
<organism evidence="8 9">
    <name type="scientific">Actinokineospora bangkokensis</name>
    <dbReference type="NCBI Taxonomy" id="1193682"/>
    <lineage>
        <taxon>Bacteria</taxon>
        <taxon>Bacillati</taxon>
        <taxon>Actinomycetota</taxon>
        <taxon>Actinomycetes</taxon>
        <taxon>Pseudonocardiales</taxon>
        <taxon>Pseudonocardiaceae</taxon>
        <taxon>Actinokineospora</taxon>
    </lineage>
</organism>
<keyword evidence="5" id="KW-0408">Iron</keyword>
<gene>
    <name evidence="8" type="ORF">BJP25_15770</name>
</gene>
<comment type="caution">
    <text evidence="8">The sequence shown here is derived from an EMBL/GenBank/DDBJ whole genome shotgun (WGS) entry which is preliminary data.</text>
</comment>
<accession>A0A1Q9LNY2</accession>
<keyword evidence="6" id="KW-0411">Iron-sulfur</keyword>
<sequence>MKVVADKELCVGAGQCAMVAERVFTQDDSDGTVVVLKEVPDAGEEADARQAVLICPSGALSLDES</sequence>
<dbReference type="GO" id="GO:0046872">
    <property type="term" value="F:metal ion binding"/>
    <property type="evidence" value="ECO:0007669"/>
    <property type="project" value="UniProtKB-KW"/>
</dbReference>
<evidence type="ECO:0000256" key="7">
    <source>
        <dbReference type="ARBA" id="ARBA00023291"/>
    </source>
</evidence>
<keyword evidence="4" id="KW-0249">Electron transport</keyword>
<dbReference type="Pfam" id="PF13370">
    <property type="entry name" value="Fer4_13"/>
    <property type="match status" value="1"/>
</dbReference>
<dbReference type="AlphaFoldDB" id="A0A1Q9LNY2"/>
<keyword evidence="2" id="KW-0813">Transport</keyword>
<proteinExistence type="predicted"/>
<keyword evidence="9" id="KW-1185">Reference proteome</keyword>
<dbReference type="EMBL" id="MKQR01000009">
    <property type="protein sequence ID" value="OLR93713.1"/>
    <property type="molecule type" value="Genomic_DNA"/>
</dbReference>
<dbReference type="OrthoDB" id="14703at2"/>
<dbReference type="RefSeq" id="WP_075974611.1">
    <property type="nucleotide sequence ID" value="NZ_MKQR01000009.1"/>
</dbReference>
<dbReference type="STRING" id="1193682.BJP25_15770"/>
<evidence type="ECO:0000256" key="5">
    <source>
        <dbReference type="ARBA" id="ARBA00023004"/>
    </source>
</evidence>
<evidence type="ECO:0000313" key="8">
    <source>
        <dbReference type="EMBL" id="OLR93713.1"/>
    </source>
</evidence>
<dbReference type="SUPFAM" id="SSF54862">
    <property type="entry name" value="4Fe-4S ferredoxins"/>
    <property type="match status" value="1"/>
</dbReference>
<evidence type="ECO:0000256" key="6">
    <source>
        <dbReference type="ARBA" id="ARBA00023014"/>
    </source>
</evidence>
<keyword evidence="3" id="KW-0479">Metal-binding</keyword>
<evidence type="ECO:0000256" key="2">
    <source>
        <dbReference type="ARBA" id="ARBA00022448"/>
    </source>
</evidence>
<keyword evidence="7" id="KW-0003">3Fe-4S</keyword>
<evidence type="ECO:0000256" key="3">
    <source>
        <dbReference type="ARBA" id="ARBA00022723"/>
    </source>
</evidence>
<name>A0A1Q9LNY2_9PSEU</name>
<evidence type="ECO:0000313" key="9">
    <source>
        <dbReference type="Proteomes" id="UP000186040"/>
    </source>
</evidence>
<dbReference type="GO" id="GO:0051538">
    <property type="term" value="F:3 iron, 4 sulfur cluster binding"/>
    <property type="evidence" value="ECO:0007669"/>
    <property type="project" value="UniProtKB-KW"/>
</dbReference>
<evidence type="ECO:0000256" key="1">
    <source>
        <dbReference type="ARBA" id="ARBA00001927"/>
    </source>
</evidence>
<evidence type="ECO:0000256" key="4">
    <source>
        <dbReference type="ARBA" id="ARBA00022982"/>
    </source>
</evidence>
<dbReference type="InterPro" id="IPR051269">
    <property type="entry name" value="Fe-S_cluster_ET"/>
</dbReference>